<comment type="subcellular location">
    <subcellularLocation>
        <location evidence="1">Cell membrane</location>
        <topology evidence="1">Multi-pass membrane protein</topology>
    </subcellularLocation>
</comment>
<dbReference type="EMBL" id="JACIEP010000013">
    <property type="protein sequence ID" value="MBB4037427.1"/>
    <property type="molecule type" value="Genomic_DNA"/>
</dbReference>
<dbReference type="InterPro" id="IPR017850">
    <property type="entry name" value="Alkaline_phosphatase_core_sf"/>
</dbReference>
<evidence type="ECO:0000256" key="5">
    <source>
        <dbReference type="ARBA" id="ARBA00022989"/>
    </source>
</evidence>
<evidence type="ECO:0000256" key="2">
    <source>
        <dbReference type="ARBA" id="ARBA00022475"/>
    </source>
</evidence>
<evidence type="ECO:0000256" key="7">
    <source>
        <dbReference type="ARBA" id="ARBA00038481"/>
    </source>
</evidence>
<reference evidence="10 11" key="1">
    <citation type="submission" date="2020-08" db="EMBL/GenBank/DDBJ databases">
        <title>Genomic Encyclopedia of Type Strains, Phase IV (KMG-IV): sequencing the most valuable type-strain genomes for metagenomic binning, comparative biology and taxonomic classification.</title>
        <authorList>
            <person name="Goeker M."/>
        </authorList>
    </citation>
    <scope>NUCLEOTIDE SEQUENCE [LARGE SCALE GENOMIC DNA]</scope>
    <source>
        <strain evidence="10 11">DSM 104969</strain>
    </source>
</reference>
<feature type="transmembrane region" description="Helical" evidence="8">
    <location>
        <begin position="42"/>
        <end position="59"/>
    </location>
</feature>
<dbReference type="InterPro" id="IPR058130">
    <property type="entry name" value="PEA_transf_C"/>
</dbReference>
<feature type="transmembrane region" description="Helical" evidence="8">
    <location>
        <begin position="105"/>
        <end position="130"/>
    </location>
</feature>
<dbReference type="SUPFAM" id="SSF53649">
    <property type="entry name" value="Alkaline phosphatase-like"/>
    <property type="match status" value="1"/>
</dbReference>
<dbReference type="AlphaFoldDB" id="A0A840CMX4"/>
<comment type="similarity">
    <text evidence="7">Belongs to the phosphoethanolamine transferase family.</text>
</comment>
<keyword evidence="5 8" id="KW-1133">Transmembrane helix</keyword>
<evidence type="ECO:0000256" key="4">
    <source>
        <dbReference type="ARBA" id="ARBA00022692"/>
    </source>
</evidence>
<evidence type="ECO:0000256" key="8">
    <source>
        <dbReference type="SAM" id="Phobius"/>
    </source>
</evidence>
<feature type="domain" description="Sulfatase N-terminal" evidence="9">
    <location>
        <begin position="239"/>
        <end position="475"/>
    </location>
</feature>
<organism evidence="10 11">
    <name type="scientific">Dysgonomonas hofstadii</name>
    <dbReference type="NCBI Taxonomy" id="637886"/>
    <lineage>
        <taxon>Bacteria</taxon>
        <taxon>Pseudomonadati</taxon>
        <taxon>Bacteroidota</taxon>
        <taxon>Bacteroidia</taxon>
        <taxon>Bacteroidales</taxon>
        <taxon>Dysgonomonadaceae</taxon>
        <taxon>Dysgonomonas</taxon>
    </lineage>
</organism>
<feature type="transmembrane region" description="Helical" evidence="8">
    <location>
        <begin position="20"/>
        <end position="36"/>
    </location>
</feature>
<protein>
    <submittedName>
        <fullName evidence="10">Glucan phosphoethanolaminetransferase (Alkaline phosphatase superfamily)</fullName>
    </submittedName>
</protein>
<feature type="transmembrane region" description="Helical" evidence="8">
    <location>
        <begin position="142"/>
        <end position="160"/>
    </location>
</feature>
<dbReference type="Gene3D" id="3.40.720.10">
    <property type="entry name" value="Alkaline Phosphatase, subunit A"/>
    <property type="match status" value="1"/>
</dbReference>
<name>A0A840CMX4_9BACT</name>
<proteinExistence type="inferred from homology"/>
<keyword evidence="2" id="KW-1003">Cell membrane</keyword>
<comment type="caution">
    <text evidence="10">The sequence shown here is derived from an EMBL/GenBank/DDBJ whole genome shotgun (WGS) entry which is preliminary data.</text>
</comment>
<evidence type="ECO:0000256" key="1">
    <source>
        <dbReference type="ARBA" id="ARBA00004651"/>
    </source>
</evidence>
<keyword evidence="3 10" id="KW-0808">Transferase</keyword>
<dbReference type="PANTHER" id="PTHR30443">
    <property type="entry name" value="INNER MEMBRANE PROTEIN"/>
    <property type="match status" value="1"/>
</dbReference>
<keyword evidence="6 8" id="KW-0472">Membrane</keyword>
<gene>
    <name evidence="10" type="ORF">GGR21_003344</name>
</gene>
<dbReference type="Pfam" id="PF00884">
    <property type="entry name" value="Sulfatase"/>
    <property type="match status" value="1"/>
</dbReference>
<feature type="transmembrane region" description="Helical" evidence="8">
    <location>
        <begin position="66"/>
        <end position="85"/>
    </location>
</feature>
<accession>A0A840CMX4</accession>
<dbReference type="CDD" id="cd16017">
    <property type="entry name" value="LptA"/>
    <property type="match status" value="1"/>
</dbReference>
<keyword evidence="11" id="KW-1185">Reference proteome</keyword>
<evidence type="ECO:0000256" key="6">
    <source>
        <dbReference type="ARBA" id="ARBA00023136"/>
    </source>
</evidence>
<dbReference type="Proteomes" id="UP000555103">
    <property type="component" value="Unassembled WGS sequence"/>
</dbReference>
<dbReference type="PANTHER" id="PTHR30443:SF4">
    <property type="entry name" value="PHOSPHOETHANOLAMINE TRANSFERASE OPGE-RELATED"/>
    <property type="match status" value="1"/>
</dbReference>
<keyword evidence="4 8" id="KW-0812">Transmembrane</keyword>
<evidence type="ECO:0000256" key="3">
    <source>
        <dbReference type="ARBA" id="ARBA00022679"/>
    </source>
</evidence>
<dbReference type="GO" id="GO:0009244">
    <property type="term" value="P:lipopolysaccharide core region biosynthetic process"/>
    <property type="evidence" value="ECO:0007669"/>
    <property type="project" value="TreeGrafter"/>
</dbReference>
<dbReference type="RefSeq" id="WP_183308261.1">
    <property type="nucleotide sequence ID" value="NZ_JACIEP010000013.1"/>
</dbReference>
<dbReference type="InterPro" id="IPR000917">
    <property type="entry name" value="Sulfatase_N"/>
</dbReference>
<evidence type="ECO:0000259" key="9">
    <source>
        <dbReference type="Pfam" id="PF00884"/>
    </source>
</evidence>
<dbReference type="GO" id="GO:0005886">
    <property type="term" value="C:plasma membrane"/>
    <property type="evidence" value="ECO:0007669"/>
    <property type="project" value="UniProtKB-SubCell"/>
</dbReference>
<evidence type="ECO:0000313" key="11">
    <source>
        <dbReference type="Proteomes" id="UP000555103"/>
    </source>
</evidence>
<dbReference type="InterPro" id="IPR040423">
    <property type="entry name" value="PEA_transferase"/>
</dbReference>
<evidence type="ECO:0000313" key="10">
    <source>
        <dbReference type="EMBL" id="MBB4037427.1"/>
    </source>
</evidence>
<sequence>MQKILDHIKQAGKFIWKYKFTILVLIYIGLIAFIPIKFAPSIPISLLVVSFLFLINILAKTKYTFIFTFLLAFILTFNAYFAFILKSDVSLEIIASIFETHLAEAVSMLKGGALSGGLAGLIITTILLYFSEKELKESKLTIKASLIYLAVYLLAFLPYVCYKRIKWMEEEVLFSEEPVRVIQDKVNLYAPVLYGNLWTIAAYQVEMSKLREFADQSNKTLPEGITWSDTVPAPEKIYLVIGESAYRKHWSLYGYGIKTTPFADSLSQVEPKQLSFYNGVAAAPFTRNVLRMALSFASPTDLNPFYTEKTLLNMAHDAGYETLWISNQGASGIQDSYLGYIAAGADKIRFSEGGYLSNDDFVLIPILKEEHKADKKQFFIIHLVGSHNNYVDRYDEKDRAAIPGGNSLLNHYDRSIHHTDRVLSEIYNVMQHDSTALFLHFSDHGEIIGRGHGPWKNGIAQFDIPLITINKNTAKIDSVMEKYKEPEKGFINNSNTVFILAEMMGYHIPQNYIDKAIEDGLYVRHADQSYSAYSDVKENPE</sequence>
<dbReference type="GO" id="GO:0016776">
    <property type="term" value="F:phosphotransferase activity, phosphate group as acceptor"/>
    <property type="evidence" value="ECO:0007669"/>
    <property type="project" value="TreeGrafter"/>
</dbReference>